<name>A0AAX6EP82_IRIPA</name>
<evidence type="ECO:0000313" key="2">
    <source>
        <dbReference type="Proteomes" id="UP001140949"/>
    </source>
</evidence>
<reference evidence="1" key="2">
    <citation type="submission" date="2023-04" db="EMBL/GenBank/DDBJ databases">
        <authorList>
            <person name="Bruccoleri R.E."/>
            <person name="Oakeley E.J."/>
            <person name="Faust A.-M."/>
            <person name="Dessus-Babus S."/>
            <person name="Altorfer M."/>
            <person name="Burckhardt D."/>
            <person name="Oertli M."/>
            <person name="Naumann U."/>
            <person name="Petersen F."/>
            <person name="Wong J."/>
        </authorList>
    </citation>
    <scope>NUCLEOTIDE SEQUENCE</scope>
    <source>
        <strain evidence="1">GSM-AAB239-AS_SAM_17_03QT</strain>
        <tissue evidence="1">Leaf</tissue>
    </source>
</reference>
<dbReference type="AlphaFoldDB" id="A0AAX6EP82"/>
<gene>
    <name evidence="1" type="ORF">M6B38_177415</name>
</gene>
<dbReference type="Proteomes" id="UP001140949">
    <property type="component" value="Unassembled WGS sequence"/>
</dbReference>
<keyword evidence="2" id="KW-1185">Reference proteome</keyword>
<accession>A0AAX6EP82</accession>
<evidence type="ECO:0000313" key="1">
    <source>
        <dbReference type="EMBL" id="KAJ6805982.1"/>
    </source>
</evidence>
<organism evidence="1 2">
    <name type="scientific">Iris pallida</name>
    <name type="common">Sweet iris</name>
    <dbReference type="NCBI Taxonomy" id="29817"/>
    <lineage>
        <taxon>Eukaryota</taxon>
        <taxon>Viridiplantae</taxon>
        <taxon>Streptophyta</taxon>
        <taxon>Embryophyta</taxon>
        <taxon>Tracheophyta</taxon>
        <taxon>Spermatophyta</taxon>
        <taxon>Magnoliopsida</taxon>
        <taxon>Liliopsida</taxon>
        <taxon>Asparagales</taxon>
        <taxon>Iridaceae</taxon>
        <taxon>Iridoideae</taxon>
        <taxon>Irideae</taxon>
        <taxon>Iris</taxon>
    </lineage>
</organism>
<reference evidence="1" key="1">
    <citation type="journal article" date="2023" name="GigaByte">
        <title>Genome assembly of the bearded iris, Iris pallida Lam.</title>
        <authorList>
            <person name="Bruccoleri R.E."/>
            <person name="Oakeley E.J."/>
            <person name="Faust A.M.E."/>
            <person name="Altorfer M."/>
            <person name="Dessus-Babus S."/>
            <person name="Burckhardt D."/>
            <person name="Oertli M."/>
            <person name="Naumann U."/>
            <person name="Petersen F."/>
            <person name="Wong J."/>
        </authorList>
    </citation>
    <scope>NUCLEOTIDE SEQUENCE</scope>
    <source>
        <strain evidence="1">GSM-AAB239-AS_SAM_17_03QT</strain>
    </source>
</reference>
<protein>
    <submittedName>
        <fullName evidence="1">Uncharacterized protein</fullName>
    </submittedName>
</protein>
<sequence>MTFLCESLSSLSGNPMHMIQERRVPPLDYEKSGKKWIHTKPFLAWWLGLRSSQVHHPNELDSIDL</sequence>
<dbReference type="EMBL" id="JANAVB010035019">
    <property type="protein sequence ID" value="KAJ6805982.1"/>
    <property type="molecule type" value="Genomic_DNA"/>
</dbReference>
<comment type="caution">
    <text evidence="1">The sequence shown here is derived from an EMBL/GenBank/DDBJ whole genome shotgun (WGS) entry which is preliminary data.</text>
</comment>
<proteinExistence type="predicted"/>